<name>A0ABW4EQ68_9PSEU</name>
<evidence type="ECO:0000313" key="3">
    <source>
        <dbReference type="Proteomes" id="UP001597114"/>
    </source>
</evidence>
<reference evidence="3" key="1">
    <citation type="journal article" date="2019" name="Int. J. Syst. Evol. Microbiol.">
        <title>The Global Catalogue of Microorganisms (GCM) 10K type strain sequencing project: providing services to taxonomists for standard genome sequencing and annotation.</title>
        <authorList>
            <consortium name="The Broad Institute Genomics Platform"/>
            <consortium name="The Broad Institute Genome Sequencing Center for Infectious Disease"/>
            <person name="Wu L."/>
            <person name="Ma J."/>
        </authorList>
    </citation>
    <scope>NUCLEOTIDE SEQUENCE [LARGE SCALE GENOMIC DNA]</scope>
    <source>
        <strain evidence="3">CCM 7043</strain>
    </source>
</reference>
<organism evidence="2 3">
    <name type="scientific">Pseudonocardia yunnanensis</name>
    <dbReference type="NCBI Taxonomy" id="58107"/>
    <lineage>
        <taxon>Bacteria</taxon>
        <taxon>Bacillati</taxon>
        <taxon>Actinomycetota</taxon>
        <taxon>Actinomycetes</taxon>
        <taxon>Pseudonocardiales</taxon>
        <taxon>Pseudonocardiaceae</taxon>
        <taxon>Pseudonocardia</taxon>
    </lineage>
</organism>
<comment type="caution">
    <text evidence="2">The sequence shown here is derived from an EMBL/GenBank/DDBJ whole genome shotgun (WGS) entry which is preliminary data.</text>
</comment>
<gene>
    <name evidence="2" type="ORF">ACFSJD_08825</name>
</gene>
<protein>
    <submittedName>
        <fullName evidence="2">Uncharacterized protein</fullName>
    </submittedName>
</protein>
<dbReference type="Proteomes" id="UP001597114">
    <property type="component" value="Unassembled WGS sequence"/>
</dbReference>
<evidence type="ECO:0000256" key="1">
    <source>
        <dbReference type="SAM" id="MobiDB-lite"/>
    </source>
</evidence>
<accession>A0ABW4EQ68</accession>
<feature type="region of interest" description="Disordered" evidence="1">
    <location>
        <begin position="52"/>
        <end position="83"/>
    </location>
</feature>
<sequence length="83" mass="9128">MELRDETGAVIVHLDSDISANGQRLEITSALTGETRHVDAVMLEVLTWLPGEQLGEPPTDTAENTGTERFAKNGHATIRREEE</sequence>
<keyword evidence="3" id="KW-1185">Reference proteome</keyword>
<evidence type="ECO:0000313" key="2">
    <source>
        <dbReference type="EMBL" id="MFD1517588.1"/>
    </source>
</evidence>
<proteinExistence type="predicted"/>
<dbReference type="EMBL" id="JBHUCO010000009">
    <property type="protein sequence ID" value="MFD1517588.1"/>
    <property type="molecule type" value="Genomic_DNA"/>
</dbReference>
<dbReference type="RefSeq" id="WP_344721186.1">
    <property type="nucleotide sequence ID" value="NZ_BAAAUS010000007.1"/>
</dbReference>